<feature type="domain" description="Peptidase M1 membrane alanine aminopeptidase" evidence="13">
    <location>
        <begin position="280"/>
        <end position="479"/>
    </location>
</feature>
<evidence type="ECO:0000256" key="12">
    <source>
        <dbReference type="SAM" id="Coils"/>
    </source>
</evidence>
<evidence type="ECO:0000256" key="1">
    <source>
        <dbReference type="ARBA" id="ARBA00000098"/>
    </source>
</evidence>
<accession>A0A1L4D1R2</accession>
<dbReference type="GO" id="GO:0006508">
    <property type="term" value="P:proteolysis"/>
    <property type="evidence" value="ECO:0007669"/>
    <property type="project" value="UniProtKB-KW"/>
</dbReference>
<dbReference type="OrthoDB" id="5287110at2"/>
<dbReference type="EMBL" id="CP017834">
    <property type="protein sequence ID" value="APJ04143.1"/>
    <property type="molecule type" value="Genomic_DNA"/>
</dbReference>
<evidence type="ECO:0000256" key="9">
    <source>
        <dbReference type="ARBA" id="ARBA00022801"/>
    </source>
</evidence>
<dbReference type="Gene3D" id="2.60.40.1730">
    <property type="entry name" value="tricorn interacting facor f3 domain"/>
    <property type="match status" value="1"/>
</dbReference>
<dbReference type="PRINTS" id="PR00756">
    <property type="entry name" value="ALADIPTASE"/>
</dbReference>
<dbReference type="InterPro" id="IPR001930">
    <property type="entry name" value="Peptidase_M1"/>
</dbReference>
<name>A0A1L4D1R2_9BACT</name>
<evidence type="ECO:0000256" key="8">
    <source>
        <dbReference type="ARBA" id="ARBA00022723"/>
    </source>
</evidence>
<evidence type="ECO:0000313" key="15">
    <source>
        <dbReference type="EMBL" id="APJ04143.1"/>
    </source>
</evidence>
<evidence type="ECO:0000259" key="13">
    <source>
        <dbReference type="Pfam" id="PF01433"/>
    </source>
</evidence>
<dbReference type="Proteomes" id="UP000184731">
    <property type="component" value="Chromosome"/>
</dbReference>
<comment type="similarity">
    <text evidence="3">Belongs to the peptidase M1 family.</text>
</comment>
<dbReference type="RefSeq" id="WP_148697896.1">
    <property type="nucleotide sequence ID" value="NZ_CP017834.1"/>
</dbReference>
<evidence type="ECO:0000256" key="2">
    <source>
        <dbReference type="ARBA" id="ARBA00001947"/>
    </source>
</evidence>
<dbReference type="InterPro" id="IPR050344">
    <property type="entry name" value="Peptidase_M1_aminopeptidases"/>
</dbReference>
<dbReference type="InterPro" id="IPR042097">
    <property type="entry name" value="Aminopeptidase_N-like_N_sf"/>
</dbReference>
<keyword evidence="6" id="KW-0031">Aminopeptidase</keyword>
<feature type="domain" description="Aminopeptidase N-like N-terminal" evidence="14">
    <location>
        <begin position="50"/>
        <end position="244"/>
    </location>
</feature>
<comment type="catalytic activity">
    <reaction evidence="1">
        <text>Release of an N-terminal amino acid, Xaa-|-Yaa- from a peptide, amide or arylamide. Xaa is preferably Ala, but may be most amino acids including Pro (slow action). When a terminal hydrophobic residue is followed by a prolyl residue, the two may be released as an intact Xaa-Pro dipeptide.</text>
        <dbReference type="EC" id="3.4.11.2"/>
    </reaction>
</comment>
<dbReference type="PANTHER" id="PTHR11533">
    <property type="entry name" value="PROTEASE M1 ZINC METALLOPROTEASE"/>
    <property type="match status" value="1"/>
</dbReference>
<evidence type="ECO:0000256" key="3">
    <source>
        <dbReference type="ARBA" id="ARBA00010136"/>
    </source>
</evidence>
<dbReference type="GO" id="GO:0042277">
    <property type="term" value="F:peptide binding"/>
    <property type="evidence" value="ECO:0007669"/>
    <property type="project" value="TreeGrafter"/>
</dbReference>
<reference evidence="15 16" key="1">
    <citation type="submission" date="2016-10" db="EMBL/GenBank/DDBJ databases">
        <title>Silvanigrella aquatica sp. nov., isolated from a freshwater lake located in the Black Forest, Germany, description of Silvanigrellaceae fam. nov., Silvanigrellales ord. nov., reclassification of the order Bdellovibrionales in the class Oligoflexia, reclassification of the families Bacteriovoracaceae and Halobacteriovoraceae in the new order Bacteriovoracales ord. nov., and reclassification of the family Pseudobacteriovoracaceae in the order Oligoflexiales.</title>
        <authorList>
            <person name="Hahn M.W."/>
            <person name="Schmidt J."/>
            <person name="Koll U."/>
            <person name="Rohde M."/>
            <person name="Verbag S."/>
            <person name="Pitt A."/>
            <person name="Nakai R."/>
            <person name="Naganuma T."/>
            <person name="Lang E."/>
        </authorList>
    </citation>
    <scope>NUCLEOTIDE SEQUENCE [LARGE SCALE GENOMIC DNA]</scope>
    <source>
        <strain evidence="15 16">MWH-Nonnen-W8red</strain>
    </source>
</reference>
<evidence type="ECO:0000256" key="5">
    <source>
        <dbReference type="ARBA" id="ARBA00015611"/>
    </source>
</evidence>
<proteinExistence type="inferred from homology"/>
<feature type="coiled-coil region" evidence="12">
    <location>
        <begin position="873"/>
        <end position="907"/>
    </location>
</feature>
<dbReference type="KEGG" id="saqi:AXG55_09595"/>
<dbReference type="InterPro" id="IPR016024">
    <property type="entry name" value="ARM-type_fold"/>
</dbReference>
<keyword evidence="12" id="KW-0175">Coiled coil</keyword>
<dbReference type="GO" id="GO:0005737">
    <property type="term" value="C:cytoplasm"/>
    <property type="evidence" value="ECO:0007669"/>
    <property type="project" value="TreeGrafter"/>
</dbReference>
<dbReference type="Pfam" id="PF01433">
    <property type="entry name" value="Peptidase_M1"/>
    <property type="match status" value="1"/>
</dbReference>
<keyword evidence="16" id="KW-1185">Reference proteome</keyword>
<dbReference type="InterPro" id="IPR014782">
    <property type="entry name" value="Peptidase_M1_dom"/>
</dbReference>
<dbReference type="GO" id="GO:0070006">
    <property type="term" value="F:metalloaminopeptidase activity"/>
    <property type="evidence" value="ECO:0007669"/>
    <property type="project" value="TreeGrafter"/>
</dbReference>
<dbReference type="PANTHER" id="PTHR11533:SF174">
    <property type="entry name" value="PUROMYCIN-SENSITIVE AMINOPEPTIDASE-RELATED"/>
    <property type="match status" value="1"/>
</dbReference>
<dbReference type="EC" id="3.4.11.2" evidence="4"/>
<organism evidence="15 16">
    <name type="scientific">Silvanigrella aquatica</name>
    <dbReference type="NCBI Taxonomy" id="1915309"/>
    <lineage>
        <taxon>Bacteria</taxon>
        <taxon>Pseudomonadati</taxon>
        <taxon>Bdellovibrionota</taxon>
        <taxon>Oligoflexia</taxon>
        <taxon>Silvanigrellales</taxon>
        <taxon>Silvanigrellaceae</taxon>
        <taxon>Silvanigrella</taxon>
    </lineage>
</organism>
<dbReference type="STRING" id="1915309.AXG55_09595"/>
<evidence type="ECO:0000256" key="6">
    <source>
        <dbReference type="ARBA" id="ARBA00022438"/>
    </source>
</evidence>
<dbReference type="GO" id="GO:0016020">
    <property type="term" value="C:membrane"/>
    <property type="evidence" value="ECO:0007669"/>
    <property type="project" value="TreeGrafter"/>
</dbReference>
<dbReference type="GO" id="GO:0043171">
    <property type="term" value="P:peptide catabolic process"/>
    <property type="evidence" value="ECO:0007669"/>
    <property type="project" value="TreeGrafter"/>
</dbReference>
<evidence type="ECO:0000313" key="16">
    <source>
        <dbReference type="Proteomes" id="UP000184731"/>
    </source>
</evidence>
<keyword evidence="8" id="KW-0479">Metal-binding</keyword>
<dbReference type="GO" id="GO:0008270">
    <property type="term" value="F:zinc ion binding"/>
    <property type="evidence" value="ECO:0007669"/>
    <property type="project" value="InterPro"/>
</dbReference>
<evidence type="ECO:0000256" key="11">
    <source>
        <dbReference type="ARBA" id="ARBA00023049"/>
    </source>
</evidence>
<evidence type="ECO:0000256" key="4">
    <source>
        <dbReference type="ARBA" id="ARBA00012564"/>
    </source>
</evidence>
<dbReference type="Gene3D" id="1.10.390.10">
    <property type="entry name" value="Neutral Protease Domain 2"/>
    <property type="match status" value="1"/>
</dbReference>
<dbReference type="SUPFAM" id="SSF55486">
    <property type="entry name" value="Metalloproteases ('zincins'), catalytic domain"/>
    <property type="match status" value="1"/>
</dbReference>
<dbReference type="GO" id="GO:0005615">
    <property type="term" value="C:extracellular space"/>
    <property type="evidence" value="ECO:0007669"/>
    <property type="project" value="TreeGrafter"/>
</dbReference>
<evidence type="ECO:0000256" key="7">
    <source>
        <dbReference type="ARBA" id="ARBA00022670"/>
    </source>
</evidence>
<comment type="cofactor">
    <cofactor evidence="2">
        <name>Zn(2+)</name>
        <dbReference type="ChEBI" id="CHEBI:29105"/>
    </cofactor>
</comment>
<protein>
    <recommendedName>
        <fullName evidence="5">Aminopeptidase N</fullName>
        <ecNumber evidence="4">3.4.11.2</ecNumber>
    </recommendedName>
</protein>
<dbReference type="CDD" id="cd09603">
    <property type="entry name" value="M1_APN_like"/>
    <property type="match status" value="1"/>
</dbReference>
<dbReference type="SUPFAM" id="SSF63737">
    <property type="entry name" value="Leukotriene A4 hydrolase N-terminal domain"/>
    <property type="match status" value="1"/>
</dbReference>
<keyword evidence="7" id="KW-0645">Protease</keyword>
<dbReference type="InterPro" id="IPR045357">
    <property type="entry name" value="Aminopeptidase_N-like_N"/>
</dbReference>
<keyword evidence="11" id="KW-0482">Metalloprotease</keyword>
<gene>
    <name evidence="15" type="ORF">AXG55_09595</name>
</gene>
<keyword evidence="9" id="KW-0378">Hydrolase</keyword>
<evidence type="ECO:0000259" key="14">
    <source>
        <dbReference type="Pfam" id="PF17900"/>
    </source>
</evidence>
<dbReference type="Pfam" id="PF17900">
    <property type="entry name" value="Peptidase_M1_N"/>
    <property type="match status" value="1"/>
</dbReference>
<dbReference type="SUPFAM" id="SSF48371">
    <property type="entry name" value="ARM repeat"/>
    <property type="match status" value="1"/>
</dbReference>
<evidence type="ECO:0000256" key="10">
    <source>
        <dbReference type="ARBA" id="ARBA00022833"/>
    </source>
</evidence>
<keyword evidence="10" id="KW-0862">Zinc</keyword>
<dbReference type="GO" id="GO:0016285">
    <property type="term" value="F:alanyl aminopeptidase activity"/>
    <property type="evidence" value="ECO:0007669"/>
    <property type="project" value="UniProtKB-EC"/>
</dbReference>
<dbReference type="AlphaFoldDB" id="A0A1L4D1R2"/>
<sequence length="907" mass="106215">MILGSHLEKSIFISNNEQDSSIGLKNFPANNNIIKKYDPDRPAEQRHIFLKLDISFQKEIVSGSCYILFESKKAELKNIYLNTYEMQIHDVSFTKINYTDYYPENDKTCPQVKTIESAKLEKCHFISNSESLEIELPKKVPLNNWFLVKINYKINQPKAGFYFIHAKTKSHSDYDCVWTQGQDCDAPYWFPCQDDPRLKITTSLIISFPKEWNGLSNGVKISEKINEKQKIQHWEMNHPHSPYLVAFTAGDMSFFKDKWRKKEVSLLLPHKYENRHHEILEETKNMLEFYSNYWDYEFPWEKYGQAFVADFLYGGMENTSITINTDEVLGPKNFSNGNEKRTYLVMHEMAHQWFGDLVTCKYWSEGWLNEGFATQSEMLWDEHVYGKSSGIFYARDNYLNQYLSDSKTYIRPIVCNQYEFPSEIFDSHLYEKGALFLNYLRDILGEENFKKSVHNYLKENAFKPVETNNLINAIQYTTGINPTIYFDNFIFRAGHPDLDVNIDISSINENYVNISIVQKQNINKEFPLFQFETFLFIQYKNGDQDEIRLFIDEKSKKITIPLKNKIAYCIFDPRSTLIANVTLKFPENFLLEIFKSKNKEHSYFKYLATKCVCSYYNTKNNFDLVIEWLKNEESFRVRSSSYALLSEKSSQYSYEILNEIDEKNPLARGVYISAIADSYHNNPFLIFEFLSKIAIQEKELLNTRDAAIRGILSLCKKQSSFRTDEMKKKIMDFSFSIIKKHSFNGILENAAFALIGEFCEPQHIKTIIPYCDNILQHWRINIGALSSLAKLSARNPMVRAEIRPALNKFTETLFPIRISAALPELWALSGDASYESSFQKFIKRKGYGILSMLIPRARRSRLRFQKNLEMGHFHDKIIEVTELKDKLAHLEKEISELKAILKNKTTN</sequence>
<dbReference type="InterPro" id="IPR027268">
    <property type="entry name" value="Peptidase_M4/M1_CTD_sf"/>
</dbReference>